<protein>
    <submittedName>
        <fullName evidence="1">Uncharacterized protein</fullName>
    </submittedName>
</protein>
<sequence>MALSPDDIARLDALLGGDAAEAGALKTVRQELPGLSLTQCDASDIYAEQPFRDYPRFSVYLVDGSNHCWTITTDAARATGLVVVHHKSARAI</sequence>
<proteinExistence type="predicted"/>
<dbReference type="Proteomes" id="UP000248134">
    <property type="component" value="Unassembled WGS sequence"/>
</dbReference>
<dbReference type="AlphaFoldDB" id="A0A323UFW9"/>
<reference evidence="1 2" key="1">
    <citation type="submission" date="2018-06" db="EMBL/GenBank/DDBJ databases">
        <title>Draft Whole-Genome Sequence of the purple photosynthetic bacterium Rhodospeudomonas palustris XCP.</title>
        <authorList>
            <person name="Rayyan A."/>
            <person name="Meyer T.E."/>
            <person name="Kyndt J.A."/>
        </authorList>
    </citation>
    <scope>NUCLEOTIDE SEQUENCE [LARGE SCALE GENOMIC DNA]</scope>
    <source>
        <strain evidence="1 2">XCP</strain>
    </source>
</reference>
<accession>A0A323UFW9</accession>
<evidence type="ECO:0000313" key="2">
    <source>
        <dbReference type="Proteomes" id="UP000248134"/>
    </source>
</evidence>
<organism evidence="1 2">
    <name type="scientific">Rhodopseudomonas palustris</name>
    <dbReference type="NCBI Taxonomy" id="1076"/>
    <lineage>
        <taxon>Bacteria</taxon>
        <taxon>Pseudomonadati</taxon>
        <taxon>Pseudomonadota</taxon>
        <taxon>Alphaproteobacteria</taxon>
        <taxon>Hyphomicrobiales</taxon>
        <taxon>Nitrobacteraceae</taxon>
        <taxon>Rhodopseudomonas</taxon>
    </lineage>
</organism>
<dbReference type="EMBL" id="QKQS01000023">
    <property type="protein sequence ID" value="PZA10420.1"/>
    <property type="molecule type" value="Genomic_DNA"/>
</dbReference>
<dbReference type="OrthoDB" id="7960540at2"/>
<name>A0A323UFW9_RHOPL</name>
<comment type="caution">
    <text evidence="1">The sequence shown here is derived from an EMBL/GenBank/DDBJ whole genome shotgun (WGS) entry which is preliminary data.</text>
</comment>
<dbReference type="RefSeq" id="WP_110786522.1">
    <property type="nucleotide sequence ID" value="NZ_QKQS01000023.1"/>
</dbReference>
<evidence type="ECO:0000313" key="1">
    <source>
        <dbReference type="EMBL" id="PZA10420.1"/>
    </source>
</evidence>
<gene>
    <name evidence="1" type="ORF">DNX69_13685</name>
</gene>